<dbReference type="CDD" id="cd04301">
    <property type="entry name" value="NAT_SF"/>
    <property type="match status" value="1"/>
</dbReference>
<protein>
    <submittedName>
        <fullName evidence="4">N-acetyltransferase</fullName>
    </submittedName>
</protein>
<dbReference type="SUPFAM" id="SSF55729">
    <property type="entry name" value="Acyl-CoA N-acyltransferases (Nat)"/>
    <property type="match status" value="1"/>
</dbReference>
<dbReference type="AlphaFoldDB" id="A0A401ZVS4"/>
<dbReference type="InterPro" id="IPR016181">
    <property type="entry name" value="Acyl_CoA_acyltransferase"/>
</dbReference>
<keyword evidence="5" id="KW-1185">Reference proteome</keyword>
<dbReference type="Proteomes" id="UP000287352">
    <property type="component" value="Unassembled WGS sequence"/>
</dbReference>
<dbReference type="OrthoDB" id="9797990at2"/>
<reference evidence="5" key="1">
    <citation type="submission" date="2018-12" db="EMBL/GenBank/DDBJ databases">
        <title>Tengunoibacter tsumagoiensis gen. nov., sp. nov., Dictyobacter kobayashii sp. nov., D. alpinus sp. nov., and D. joshuensis sp. nov. and description of Dictyobacteraceae fam. nov. within the order Ktedonobacterales isolated from Tengu-no-mugimeshi.</title>
        <authorList>
            <person name="Wang C.M."/>
            <person name="Zheng Y."/>
            <person name="Sakai Y."/>
            <person name="Toyoda A."/>
            <person name="Minakuchi Y."/>
            <person name="Abe K."/>
            <person name="Yokota A."/>
            <person name="Yabe S."/>
        </authorList>
    </citation>
    <scope>NUCLEOTIDE SEQUENCE [LARGE SCALE GENOMIC DNA]</scope>
    <source>
        <strain evidence="5">Uno3</strain>
    </source>
</reference>
<proteinExistence type="predicted"/>
<feature type="domain" description="N-acetyltransferase" evidence="3">
    <location>
        <begin position="3"/>
        <end position="167"/>
    </location>
</feature>
<evidence type="ECO:0000313" key="4">
    <source>
        <dbReference type="EMBL" id="GCE11009.1"/>
    </source>
</evidence>
<comment type="caution">
    <text evidence="4">The sequence shown here is derived from an EMBL/GenBank/DDBJ whole genome shotgun (WGS) entry which is preliminary data.</text>
</comment>
<dbReference type="PROSITE" id="PS51186">
    <property type="entry name" value="GNAT"/>
    <property type="match status" value="1"/>
</dbReference>
<dbReference type="PANTHER" id="PTHR42919">
    <property type="entry name" value="N-ALPHA-ACETYLTRANSFERASE"/>
    <property type="match status" value="1"/>
</dbReference>
<dbReference type="GO" id="GO:0007064">
    <property type="term" value="P:mitotic sister chromatid cohesion"/>
    <property type="evidence" value="ECO:0007669"/>
    <property type="project" value="TreeGrafter"/>
</dbReference>
<dbReference type="GO" id="GO:0016747">
    <property type="term" value="F:acyltransferase activity, transferring groups other than amino-acyl groups"/>
    <property type="evidence" value="ECO:0007669"/>
    <property type="project" value="InterPro"/>
</dbReference>
<dbReference type="RefSeq" id="WP_126578577.1">
    <property type="nucleotide sequence ID" value="NZ_BIFR01000001.1"/>
</dbReference>
<evidence type="ECO:0000259" key="3">
    <source>
        <dbReference type="PROSITE" id="PS51186"/>
    </source>
</evidence>
<dbReference type="GO" id="GO:0031415">
    <property type="term" value="C:NatA complex"/>
    <property type="evidence" value="ECO:0007669"/>
    <property type="project" value="TreeGrafter"/>
</dbReference>
<organism evidence="4 5">
    <name type="scientific">Tengunoibacter tsumagoiensis</name>
    <dbReference type="NCBI Taxonomy" id="2014871"/>
    <lineage>
        <taxon>Bacteria</taxon>
        <taxon>Bacillati</taxon>
        <taxon>Chloroflexota</taxon>
        <taxon>Ktedonobacteria</taxon>
        <taxon>Ktedonobacterales</taxon>
        <taxon>Dictyobacteraceae</taxon>
        <taxon>Tengunoibacter</taxon>
    </lineage>
</organism>
<dbReference type="EMBL" id="BIFR01000001">
    <property type="protein sequence ID" value="GCE11009.1"/>
    <property type="molecule type" value="Genomic_DNA"/>
</dbReference>
<sequence length="167" mass="18815">MPVLIRPLRQDDEPFLWQMLYYAAHMQEDGETSSGAAKTSPGLQKYVQGWGRETDMGVLALHPHDQRPLGAAWIRLLVEEKKMSPLIPHGIPELAIAVLPDLLGQGIGTQLLKHLLEEASKVYPAVILSVRTNNPARNLYERMGFEMVDTARNRVGSESFVMIMRFH</sequence>
<gene>
    <name evidence="4" type="ORF">KTT_08680</name>
</gene>
<evidence type="ECO:0000313" key="5">
    <source>
        <dbReference type="Proteomes" id="UP000287352"/>
    </source>
</evidence>
<name>A0A401ZVS4_9CHLR</name>
<dbReference type="PANTHER" id="PTHR42919:SF8">
    <property type="entry name" value="N-ALPHA-ACETYLTRANSFERASE 50"/>
    <property type="match status" value="1"/>
</dbReference>
<dbReference type="InterPro" id="IPR000182">
    <property type="entry name" value="GNAT_dom"/>
</dbReference>
<dbReference type="InterPro" id="IPR051556">
    <property type="entry name" value="N-term/lysine_N-AcTrnsfr"/>
</dbReference>
<evidence type="ECO:0000256" key="1">
    <source>
        <dbReference type="ARBA" id="ARBA00022679"/>
    </source>
</evidence>
<dbReference type="Gene3D" id="3.40.630.30">
    <property type="match status" value="1"/>
</dbReference>
<accession>A0A401ZVS4</accession>
<evidence type="ECO:0000256" key="2">
    <source>
        <dbReference type="ARBA" id="ARBA00023315"/>
    </source>
</evidence>
<keyword evidence="2" id="KW-0012">Acyltransferase</keyword>
<dbReference type="Pfam" id="PF00583">
    <property type="entry name" value="Acetyltransf_1"/>
    <property type="match status" value="1"/>
</dbReference>
<keyword evidence="1 4" id="KW-0808">Transferase</keyword>